<dbReference type="Pfam" id="PF01053">
    <property type="entry name" value="Cys_Met_Meta_PP"/>
    <property type="match status" value="1"/>
</dbReference>
<dbReference type="Gene3D" id="3.90.1150.10">
    <property type="entry name" value="Aspartate Aminotransferase, domain 1"/>
    <property type="match status" value="1"/>
</dbReference>
<dbReference type="GO" id="GO:0047982">
    <property type="term" value="F:homocysteine desulfhydrase activity"/>
    <property type="evidence" value="ECO:0007669"/>
    <property type="project" value="UniProtKB-EC"/>
</dbReference>
<dbReference type="GO" id="GO:0004124">
    <property type="term" value="F:cysteine synthase activity"/>
    <property type="evidence" value="ECO:0007669"/>
    <property type="project" value="TreeGrafter"/>
</dbReference>
<dbReference type="InterPro" id="IPR015421">
    <property type="entry name" value="PyrdxlP-dep_Trfase_major"/>
</dbReference>
<dbReference type="GO" id="GO:0071269">
    <property type="term" value="P:L-homocysteine biosynthetic process"/>
    <property type="evidence" value="ECO:0007669"/>
    <property type="project" value="TreeGrafter"/>
</dbReference>
<dbReference type="Gene3D" id="3.40.640.10">
    <property type="entry name" value="Type I PLP-dependent aspartate aminotransferase-like (Major domain)"/>
    <property type="match status" value="1"/>
</dbReference>
<evidence type="ECO:0000313" key="11">
    <source>
        <dbReference type="EMBL" id="SCM78656.1"/>
    </source>
</evidence>
<accession>A0A212LM95</accession>
<dbReference type="AlphaFoldDB" id="A0A212LM95"/>
<comment type="catalytic activity">
    <reaction evidence="7">
        <text>L-homocysteine + H2O = 2-oxobutanoate + hydrogen sulfide + NH4(+) + H(+)</text>
        <dbReference type="Rhea" id="RHEA:14501"/>
        <dbReference type="ChEBI" id="CHEBI:15377"/>
        <dbReference type="ChEBI" id="CHEBI:15378"/>
        <dbReference type="ChEBI" id="CHEBI:16763"/>
        <dbReference type="ChEBI" id="CHEBI:28938"/>
        <dbReference type="ChEBI" id="CHEBI:29919"/>
        <dbReference type="ChEBI" id="CHEBI:58199"/>
        <dbReference type="EC" id="4.4.1.2"/>
    </reaction>
    <physiologicalReaction direction="left-to-right" evidence="7">
        <dbReference type="Rhea" id="RHEA:14502"/>
    </physiologicalReaction>
</comment>
<dbReference type="PANTHER" id="PTHR43797:SF2">
    <property type="entry name" value="HOMOCYSTEINE_CYSTEINE SYNTHASE"/>
    <property type="match status" value="1"/>
</dbReference>
<dbReference type="EC" id="4.4.1.2" evidence="5"/>
<protein>
    <recommendedName>
        <fullName evidence="5">homocysteine desulfhydrase</fullName>
        <ecNumber evidence="5">4.4.1.2</ecNumber>
    </recommendedName>
    <alternativeName>
        <fullName evidence="6">Homocysteine desulfhydrase</fullName>
    </alternativeName>
</protein>
<evidence type="ECO:0000256" key="8">
    <source>
        <dbReference type="ARBA" id="ARBA00052699"/>
    </source>
</evidence>
<dbReference type="GO" id="GO:0005737">
    <property type="term" value="C:cytoplasm"/>
    <property type="evidence" value="ECO:0007669"/>
    <property type="project" value="TreeGrafter"/>
</dbReference>
<evidence type="ECO:0000256" key="6">
    <source>
        <dbReference type="ARBA" id="ARBA00047199"/>
    </source>
</evidence>
<organism evidence="11">
    <name type="scientific">uncultured Sporomusa sp</name>
    <dbReference type="NCBI Taxonomy" id="307249"/>
    <lineage>
        <taxon>Bacteria</taxon>
        <taxon>Bacillati</taxon>
        <taxon>Bacillota</taxon>
        <taxon>Negativicutes</taxon>
        <taxon>Selenomonadales</taxon>
        <taxon>Sporomusaceae</taxon>
        <taxon>Sporomusa</taxon>
        <taxon>environmental samples</taxon>
    </lineage>
</organism>
<keyword evidence="4 9" id="KW-0663">Pyridoxal phosphate</keyword>
<evidence type="ECO:0000256" key="9">
    <source>
        <dbReference type="PIRSR" id="PIRSR001434-2"/>
    </source>
</evidence>
<dbReference type="EMBL" id="FMJE01000002">
    <property type="protein sequence ID" value="SCM78656.1"/>
    <property type="molecule type" value="Genomic_DNA"/>
</dbReference>
<evidence type="ECO:0000256" key="10">
    <source>
        <dbReference type="RuleBase" id="RU362118"/>
    </source>
</evidence>
<reference evidence="11" key="1">
    <citation type="submission" date="2016-08" db="EMBL/GenBank/DDBJ databases">
        <authorList>
            <person name="Seilhamer J.J."/>
        </authorList>
    </citation>
    <scope>NUCLEOTIDE SEQUENCE</scope>
    <source>
        <strain evidence="11">86</strain>
    </source>
</reference>
<gene>
    <name evidence="11" type="ORF">KL86SPO_20173</name>
</gene>
<dbReference type="InterPro" id="IPR015424">
    <property type="entry name" value="PyrdxlP-dep_Trfase"/>
</dbReference>
<proteinExistence type="inferred from homology"/>
<dbReference type="InterPro" id="IPR015422">
    <property type="entry name" value="PyrdxlP-dep_Trfase_small"/>
</dbReference>
<dbReference type="GO" id="GO:0003961">
    <property type="term" value="F:O-acetylhomoserine aminocarboxypropyltransferase activity"/>
    <property type="evidence" value="ECO:0007669"/>
    <property type="project" value="TreeGrafter"/>
</dbReference>
<dbReference type="GO" id="GO:0019346">
    <property type="term" value="P:transsulfuration"/>
    <property type="evidence" value="ECO:0007669"/>
    <property type="project" value="InterPro"/>
</dbReference>
<name>A0A212LM95_9FIRM</name>
<evidence type="ECO:0000256" key="4">
    <source>
        <dbReference type="ARBA" id="ARBA00022898"/>
    </source>
</evidence>
<evidence type="ECO:0000256" key="5">
    <source>
        <dbReference type="ARBA" id="ARBA00047175"/>
    </source>
</evidence>
<dbReference type="GO" id="GO:0006535">
    <property type="term" value="P:cysteine biosynthetic process from serine"/>
    <property type="evidence" value="ECO:0007669"/>
    <property type="project" value="TreeGrafter"/>
</dbReference>
<dbReference type="InterPro" id="IPR000277">
    <property type="entry name" value="Cys/Met-Metab_PyrdxlP-dep_enz"/>
</dbReference>
<sequence length="410" mass="44466">MKFNTSLLHSAHAPEEKNGATLTPIYQSSAFAHQTAEDLEAVFNGKKPGFVYTRLNNPSIDSFEQRVAALESGIGAIACASGMAAVTLAILNLVKSGDEVVASSGIFGGTTSLFHCLEEFNITTQYAADNRIESFAACISPRTKVIFIETIGNPKLDVPDIAALAELAHQHEILLVVDNTVTTPFLVKPIKLGADVVIHSTSKYINGSGNSIGGIIIDSGKRKWNYDKFPAFKEYEKFGRFAYLAKLRKGIFKDFGACMSPFNAYLTSIGMETLGLRMERACETAYKLAVSLRSCAKVKTVNYPGLEDSPYYQVAKAQFNGKFGAMLTIRVGTKDNAFAVINSLTYAANLANIGDTRTLVIHPASTIYATSQEAEKINAGAYDDLIRISVGLEDFEDLEADFQQALGKLE</sequence>
<evidence type="ECO:0000256" key="7">
    <source>
        <dbReference type="ARBA" id="ARBA00048780"/>
    </source>
</evidence>
<keyword evidence="3 11" id="KW-0808">Transferase</keyword>
<comment type="similarity">
    <text evidence="2 10">Belongs to the trans-sulfuration enzymes family.</text>
</comment>
<dbReference type="GO" id="GO:0018826">
    <property type="term" value="F:methionine gamma-lyase activity"/>
    <property type="evidence" value="ECO:0007669"/>
    <property type="project" value="UniProtKB-EC"/>
</dbReference>
<comment type="cofactor">
    <cofactor evidence="1 10">
        <name>pyridoxal 5'-phosphate</name>
        <dbReference type="ChEBI" id="CHEBI:597326"/>
    </cofactor>
</comment>
<evidence type="ECO:0000256" key="3">
    <source>
        <dbReference type="ARBA" id="ARBA00022679"/>
    </source>
</evidence>
<dbReference type="RefSeq" id="WP_075757488.1">
    <property type="nucleotide sequence ID" value="NZ_LT608335.1"/>
</dbReference>
<evidence type="ECO:0000256" key="2">
    <source>
        <dbReference type="ARBA" id="ARBA00009077"/>
    </source>
</evidence>
<feature type="modified residue" description="N6-(pyridoxal phosphate)lysine" evidence="9">
    <location>
        <position position="203"/>
    </location>
</feature>
<dbReference type="PANTHER" id="PTHR43797">
    <property type="entry name" value="HOMOCYSTEINE/CYSTEINE SYNTHASE"/>
    <property type="match status" value="1"/>
</dbReference>
<dbReference type="InterPro" id="IPR006235">
    <property type="entry name" value="OAc-hSer/O-AcSer_sulfhydrylase"/>
</dbReference>
<dbReference type="GO" id="GO:0030170">
    <property type="term" value="F:pyridoxal phosphate binding"/>
    <property type="evidence" value="ECO:0007669"/>
    <property type="project" value="InterPro"/>
</dbReference>
<dbReference type="SUPFAM" id="SSF53383">
    <property type="entry name" value="PLP-dependent transferases"/>
    <property type="match status" value="1"/>
</dbReference>
<dbReference type="CDD" id="cd00614">
    <property type="entry name" value="CGS_like"/>
    <property type="match status" value="1"/>
</dbReference>
<comment type="catalytic activity">
    <reaction evidence="8">
        <text>L-methionine + H2O = methanethiol + 2-oxobutanoate + NH4(+)</text>
        <dbReference type="Rhea" id="RHEA:23800"/>
        <dbReference type="ChEBI" id="CHEBI:15377"/>
        <dbReference type="ChEBI" id="CHEBI:16007"/>
        <dbReference type="ChEBI" id="CHEBI:16763"/>
        <dbReference type="ChEBI" id="CHEBI:28938"/>
        <dbReference type="ChEBI" id="CHEBI:57844"/>
        <dbReference type="EC" id="4.4.1.11"/>
    </reaction>
    <physiologicalReaction direction="left-to-right" evidence="8">
        <dbReference type="Rhea" id="RHEA:23801"/>
    </physiologicalReaction>
</comment>
<dbReference type="PIRSF" id="PIRSF001434">
    <property type="entry name" value="CGS"/>
    <property type="match status" value="1"/>
</dbReference>
<evidence type="ECO:0000256" key="1">
    <source>
        <dbReference type="ARBA" id="ARBA00001933"/>
    </source>
</evidence>
<dbReference type="FunFam" id="3.40.640.10:FF:000046">
    <property type="entry name" value="Cystathionine gamma-lyase"/>
    <property type="match status" value="1"/>
</dbReference>